<proteinExistence type="predicted"/>
<accession>A0AAV4WC82</accession>
<organism evidence="1 2">
    <name type="scientific">Caerostris extrusa</name>
    <name type="common">Bark spider</name>
    <name type="synonym">Caerostris bankana</name>
    <dbReference type="NCBI Taxonomy" id="172846"/>
    <lineage>
        <taxon>Eukaryota</taxon>
        <taxon>Metazoa</taxon>
        <taxon>Ecdysozoa</taxon>
        <taxon>Arthropoda</taxon>
        <taxon>Chelicerata</taxon>
        <taxon>Arachnida</taxon>
        <taxon>Araneae</taxon>
        <taxon>Araneomorphae</taxon>
        <taxon>Entelegynae</taxon>
        <taxon>Araneoidea</taxon>
        <taxon>Araneidae</taxon>
        <taxon>Caerostris</taxon>
    </lineage>
</organism>
<name>A0AAV4WC82_CAEEX</name>
<protein>
    <submittedName>
        <fullName evidence="1">Uncharacterized protein</fullName>
    </submittedName>
</protein>
<dbReference type="Proteomes" id="UP001054945">
    <property type="component" value="Unassembled WGS sequence"/>
</dbReference>
<reference evidence="1 2" key="1">
    <citation type="submission" date="2021-06" db="EMBL/GenBank/DDBJ databases">
        <title>Caerostris extrusa draft genome.</title>
        <authorList>
            <person name="Kono N."/>
            <person name="Arakawa K."/>
        </authorList>
    </citation>
    <scope>NUCLEOTIDE SEQUENCE [LARGE SCALE GENOMIC DNA]</scope>
</reference>
<evidence type="ECO:0000313" key="1">
    <source>
        <dbReference type="EMBL" id="GIY79928.1"/>
    </source>
</evidence>
<dbReference type="EMBL" id="BPLR01015944">
    <property type="protein sequence ID" value="GIY79928.1"/>
    <property type="molecule type" value="Genomic_DNA"/>
</dbReference>
<comment type="caution">
    <text evidence="1">The sequence shown here is derived from an EMBL/GenBank/DDBJ whole genome shotgun (WGS) entry which is preliminary data.</text>
</comment>
<gene>
    <name evidence="1" type="ORF">CEXT_251961</name>
</gene>
<evidence type="ECO:0000313" key="2">
    <source>
        <dbReference type="Proteomes" id="UP001054945"/>
    </source>
</evidence>
<keyword evidence="2" id="KW-1185">Reference proteome</keyword>
<sequence length="148" mass="16541">MASSDLAKVKTKDQNRSKEIGQIGQSIVIHFSEHPSSSFDRQIINHVFSRIISRNFYGSHYPFIPPGIKEAQLIGCEEGSKVFFRVNQLIRTCLPLPSAVTEAKMPGILFPGRIKGNISLHLSNRDSLDLRRRVKISPTSFCGQFGAK</sequence>
<dbReference type="AlphaFoldDB" id="A0AAV4WC82"/>